<dbReference type="PANTHER" id="PTHR24251">
    <property type="entry name" value="OVOCHYMASE-RELATED"/>
    <property type="match status" value="1"/>
</dbReference>
<dbReference type="InterPro" id="IPR000859">
    <property type="entry name" value="CUB_dom"/>
</dbReference>
<dbReference type="Gene3D" id="2.60.120.290">
    <property type="entry name" value="Spermadhesin, CUB domain"/>
    <property type="match status" value="2"/>
</dbReference>
<dbReference type="PANTHER" id="PTHR24251:SF37">
    <property type="entry name" value="CUB DOMAIN-CONTAINING PROTEIN"/>
    <property type="match status" value="1"/>
</dbReference>
<feature type="chain" id="PRO_5041367172" evidence="4">
    <location>
        <begin position="17"/>
        <end position="384"/>
    </location>
</feature>
<accession>A0AA36FQV1</accession>
<evidence type="ECO:0000256" key="3">
    <source>
        <dbReference type="PROSITE-ProRule" id="PRU00059"/>
    </source>
</evidence>
<dbReference type="InterPro" id="IPR016187">
    <property type="entry name" value="CTDL_fold"/>
</dbReference>
<dbReference type="SMART" id="SM00042">
    <property type="entry name" value="CUB"/>
    <property type="match status" value="2"/>
</dbReference>
<evidence type="ECO:0000256" key="4">
    <source>
        <dbReference type="SAM" id="SignalP"/>
    </source>
</evidence>
<dbReference type="EMBL" id="CATQJA010000187">
    <property type="protein sequence ID" value="CAJ0558051.1"/>
    <property type="molecule type" value="Genomic_DNA"/>
</dbReference>
<sequence>MFRWLAVIGIVTIVSAQNVQKPCPDGWVQYGQLCYMYSGSVQRSWLNAINYCATVGGQLAGAYNRSTLNFQIGLSPNPLYATWGGLYLDGSTWKFVDYTYSFNLYEMWAPGEPLANQGGCGAIRSGAQSGYFNVPCQNSQPFICSQKIATCDTRNLTAVYGVRGTVQSPNFPDTYSNNENCIQHIVANQSQFVDLAFDAWNVEPRYDYLVLYDGWYPGEDALVIANLTYDPTNITDNSTKPNFQTTSNVMTLQFITDNSVQRTGWHANYTLRPYLPDIAASGSSGMLQSPNYPSNYPYDAEQMYYIKTIPGTKIYLSFLDFWTETCCDYLAVYDGPDRTAPLLGKFSGSTVPSPVTSSNNSMTLFFYSDYLLSYRGFQASWTIM</sequence>
<proteinExistence type="predicted"/>
<dbReference type="InterPro" id="IPR016186">
    <property type="entry name" value="C-type_lectin-like/link_sf"/>
</dbReference>
<evidence type="ECO:0000313" key="7">
    <source>
        <dbReference type="EMBL" id="CAJ0558051.1"/>
    </source>
</evidence>
<keyword evidence="4" id="KW-0732">Signal</keyword>
<evidence type="ECO:0000256" key="1">
    <source>
        <dbReference type="ARBA" id="ARBA00022737"/>
    </source>
</evidence>
<evidence type="ECO:0000259" key="5">
    <source>
        <dbReference type="PROSITE" id="PS01180"/>
    </source>
</evidence>
<protein>
    <submittedName>
        <fullName evidence="7">Uncharacterized protein</fullName>
    </submittedName>
</protein>
<dbReference type="CDD" id="cd00037">
    <property type="entry name" value="CLECT"/>
    <property type="match status" value="1"/>
</dbReference>
<name>A0AA36FQV1_9BILA</name>
<dbReference type="InterPro" id="IPR001304">
    <property type="entry name" value="C-type_lectin-like"/>
</dbReference>
<dbReference type="PROSITE" id="PS01180">
    <property type="entry name" value="CUB"/>
    <property type="match status" value="2"/>
</dbReference>
<organism evidence="7 8">
    <name type="scientific">Mesorhabditis spiculigera</name>
    <dbReference type="NCBI Taxonomy" id="96644"/>
    <lineage>
        <taxon>Eukaryota</taxon>
        <taxon>Metazoa</taxon>
        <taxon>Ecdysozoa</taxon>
        <taxon>Nematoda</taxon>
        <taxon>Chromadorea</taxon>
        <taxon>Rhabditida</taxon>
        <taxon>Rhabditina</taxon>
        <taxon>Rhabditomorpha</taxon>
        <taxon>Rhabditoidea</taxon>
        <taxon>Rhabditidae</taxon>
        <taxon>Mesorhabditinae</taxon>
        <taxon>Mesorhabditis</taxon>
    </lineage>
</organism>
<evidence type="ECO:0000313" key="8">
    <source>
        <dbReference type="Proteomes" id="UP001177023"/>
    </source>
</evidence>
<feature type="domain" description="CUB" evidence="5">
    <location>
        <begin position="144"/>
        <end position="265"/>
    </location>
</feature>
<feature type="domain" description="CUB" evidence="5">
    <location>
        <begin position="267"/>
        <end position="384"/>
    </location>
</feature>
<dbReference type="PROSITE" id="PS50041">
    <property type="entry name" value="C_TYPE_LECTIN_2"/>
    <property type="match status" value="1"/>
</dbReference>
<dbReference type="AlphaFoldDB" id="A0AA36FQV1"/>
<reference evidence="7" key="1">
    <citation type="submission" date="2023-06" db="EMBL/GenBank/DDBJ databases">
        <authorList>
            <person name="Delattre M."/>
        </authorList>
    </citation>
    <scope>NUCLEOTIDE SEQUENCE</scope>
    <source>
        <strain evidence="7">AF72</strain>
    </source>
</reference>
<dbReference type="SUPFAM" id="SSF56436">
    <property type="entry name" value="C-type lectin-like"/>
    <property type="match status" value="1"/>
</dbReference>
<dbReference type="Pfam" id="PF00059">
    <property type="entry name" value="Lectin_C"/>
    <property type="match status" value="1"/>
</dbReference>
<dbReference type="FunFam" id="2.60.120.290:FF:000005">
    <property type="entry name" value="Procollagen C-endopeptidase enhancer 1"/>
    <property type="match status" value="1"/>
</dbReference>
<evidence type="ECO:0000256" key="2">
    <source>
        <dbReference type="ARBA" id="ARBA00023157"/>
    </source>
</evidence>
<feature type="domain" description="C-type lectin" evidence="6">
    <location>
        <begin position="30"/>
        <end position="145"/>
    </location>
</feature>
<dbReference type="SMART" id="SM00034">
    <property type="entry name" value="CLECT"/>
    <property type="match status" value="1"/>
</dbReference>
<dbReference type="Pfam" id="PF00431">
    <property type="entry name" value="CUB"/>
    <property type="match status" value="2"/>
</dbReference>
<keyword evidence="2" id="KW-1015">Disulfide bond</keyword>
<evidence type="ECO:0000259" key="6">
    <source>
        <dbReference type="PROSITE" id="PS50041"/>
    </source>
</evidence>
<comment type="caution">
    <text evidence="3">Lacks conserved residue(s) required for the propagation of feature annotation.</text>
</comment>
<dbReference type="InterPro" id="IPR035914">
    <property type="entry name" value="Sperma_CUB_dom_sf"/>
</dbReference>
<dbReference type="Gene3D" id="3.10.100.10">
    <property type="entry name" value="Mannose-Binding Protein A, subunit A"/>
    <property type="match status" value="1"/>
</dbReference>
<dbReference type="CDD" id="cd00041">
    <property type="entry name" value="CUB"/>
    <property type="match status" value="2"/>
</dbReference>
<keyword evidence="1" id="KW-0677">Repeat</keyword>
<keyword evidence="8" id="KW-1185">Reference proteome</keyword>
<comment type="caution">
    <text evidence="7">The sequence shown here is derived from an EMBL/GenBank/DDBJ whole genome shotgun (WGS) entry which is preliminary data.</text>
</comment>
<gene>
    <name evidence="7" type="ORF">MSPICULIGERA_LOCUS792</name>
</gene>
<dbReference type="Proteomes" id="UP001177023">
    <property type="component" value="Unassembled WGS sequence"/>
</dbReference>
<dbReference type="SUPFAM" id="SSF49854">
    <property type="entry name" value="Spermadhesin, CUB domain"/>
    <property type="match status" value="2"/>
</dbReference>
<feature type="signal peptide" evidence="4">
    <location>
        <begin position="1"/>
        <end position="16"/>
    </location>
</feature>
<feature type="non-terminal residue" evidence="7">
    <location>
        <position position="1"/>
    </location>
</feature>